<evidence type="ECO:0000259" key="4">
    <source>
        <dbReference type="SMART" id="SM00382"/>
    </source>
</evidence>
<dbReference type="InterPro" id="IPR003593">
    <property type="entry name" value="AAA+_ATPase"/>
</dbReference>
<reference evidence="5" key="1">
    <citation type="submission" date="2021-02" db="EMBL/GenBank/DDBJ databases">
        <authorList>
            <person name="Nowell W R."/>
        </authorList>
    </citation>
    <scope>NUCLEOTIDE SEQUENCE</scope>
</reference>
<evidence type="ECO:0000256" key="3">
    <source>
        <dbReference type="ARBA" id="ARBA00043975"/>
    </source>
</evidence>
<dbReference type="InterPro" id="IPR003959">
    <property type="entry name" value="ATPase_AAA_core"/>
</dbReference>
<dbReference type="CDD" id="cd00009">
    <property type="entry name" value="AAA"/>
    <property type="match status" value="1"/>
</dbReference>
<organism evidence="5 6">
    <name type="scientific">Adineta steineri</name>
    <dbReference type="NCBI Taxonomy" id="433720"/>
    <lineage>
        <taxon>Eukaryota</taxon>
        <taxon>Metazoa</taxon>
        <taxon>Spiralia</taxon>
        <taxon>Gnathifera</taxon>
        <taxon>Rotifera</taxon>
        <taxon>Eurotatoria</taxon>
        <taxon>Bdelloidea</taxon>
        <taxon>Adinetida</taxon>
        <taxon>Adinetidae</taxon>
        <taxon>Adineta</taxon>
    </lineage>
</organism>
<dbReference type="SUPFAM" id="SSF52540">
    <property type="entry name" value="P-loop containing nucleoside triphosphate hydrolases"/>
    <property type="match status" value="1"/>
</dbReference>
<evidence type="ECO:0000313" key="5">
    <source>
        <dbReference type="EMBL" id="CAF3735947.1"/>
    </source>
</evidence>
<dbReference type="Gene3D" id="1.10.8.60">
    <property type="match status" value="1"/>
</dbReference>
<keyword evidence="2" id="KW-0539">Nucleus</keyword>
<dbReference type="EMBL" id="CAJOAY010000793">
    <property type="protein sequence ID" value="CAF3735947.1"/>
    <property type="molecule type" value="Genomic_DNA"/>
</dbReference>
<dbReference type="Proteomes" id="UP000663881">
    <property type="component" value="Unassembled WGS sequence"/>
</dbReference>
<dbReference type="Pfam" id="PF00004">
    <property type="entry name" value="AAA"/>
    <property type="match status" value="1"/>
</dbReference>
<protein>
    <recommendedName>
        <fullName evidence="4">AAA+ ATPase domain-containing protein</fullName>
    </recommendedName>
</protein>
<comment type="similarity">
    <text evidence="3">Belongs to the activator 1 small subunits family. CTF18 subfamily.</text>
</comment>
<dbReference type="InterPro" id="IPR053016">
    <property type="entry name" value="CTF18-RFC_complex"/>
</dbReference>
<accession>A0A818XDB1</accession>
<dbReference type="GO" id="GO:0016887">
    <property type="term" value="F:ATP hydrolysis activity"/>
    <property type="evidence" value="ECO:0007669"/>
    <property type="project" value="InterPro"/>
</dbReference>
<name>A0A818XDB1_9BILA</name>
<sequence>MFGTTINGSSIQIECKKRLFDEDNVTQKENEIIEIKEGIAIKKQKIISTRYHCQIPNEPFVVLTSHRNERYYLLVRDDDDDCFKFSLNNGNKTSLLKVSVDEILEKNIRAELEEITKTIDNPSTIAIENENQSTLSTINEYTDELWVEKFAPRAFCDLLSDIGINRTLLEWLNLWQYLVYKKDISHFRTIQTRHQQIATNELNKDKNNSKGIIHKRVYPSDIQFELDTYKRPQQKVALLCGTPGAGKTTLAHVVARHAGYNVIEMNASDDRSIELFRTRLETATQMQEVLSKEYKPNCLLIDEIDGAPAPSVQLLVDLISRMPVDQQQASGKTKKNNSFFLLRPVICICNDLYAPALKPLRQIALILNFPRIEQATLAKRLLTISEQLNIQSDLITLNSLCAKAGCDIRSCLHFMQFVVTQKDRTITKKIVESTAVLGVKDAQKNLFEIWTEILQVPKSTKTQLTLQLDDPLKRSGKVSLARRLQLADLVSSIGAYDRIYDGLFEHYLTLHFHDPKLTSIDYANSWLLFYDRMNTEMYTQQNYSFWRYAPYPALVFHLLFVTHRPIQMKYPQKQLEMQNKLRTNTTAIETMLHDIIPSLRQYLDKDILILDILPYMLEILQPRLRQTNIALFTNKEMRDIKTLIDVMINFNLSYIQQRAATGENILVLEPPIDTVAYFSGTAEKRGLSFGTRQMIFKELLKERVKRNIRLKSDKQEMPVLVNRQNDAAHKAKPLTAILKLQPKTISTSTTNAPRDFFAKFKLGPKKPRTASESSDQTDSTIKPNEKKALISFAYNEGFSDAVRCKIKIQDLL</sequence>
<evidence type="ECO:0000313" key="6">
    <source>
        <dbReference type="Proteomes" id="UP000663881"/>
    </source>
</evidence>
<dbReference type="PANTHER" id="PTHR46765">
    <property type="entry name" value="P-LOOP CONTAINING NUCLEOSIDE TRIPHOSPHATE HYDROLASES SUPERFAMILY PROTEIN"/>
    <property type="match status" value="1"/>
</dbReference>
<dbReference type="SMART" id="SM00382">
    <property type="entry name" value="AAA"/>
    <property type="match status" value="1"/>
</dbReference>
<comment type="caution">
    <text evidence="5">The sequence shown here is derived from an EMBL/GenBank/DDBJ whole genome shotgun (WGS) entry which is preliminary data.</text>
</comment>
<evidence type="ECO:0000256" key="2">
    <source>
        <dbReference type="ARBA" id="ARBA00023242"/>
    </source>
</evidence>
<dbReference type="AlphaFoldDB" id="A0A818XDB1"/>
<dbReference type="PANTHER" id="PTHR46765:SF1">
    <property type="entry name" value="P-LOOP CONTAINING NUCLEOSIDE TRIPHOSPHATE HYDROLASES SUPERFAMILY PROTEIN"/>
    <property type="match status" value="1"/>
</dbReference>
<evidence type="ECO:0000256" key="1">
    <source>
        <dbReference type="ARBA" id="ARBA00004123"/>
    </source>
</evidence>
<dbReference type="InterPro" id="IPR027417">
    <property type="entry name" value="P-loop_NTPase"/>
</dbReference>
<dbReference type="Gene3D" id="3.40.50.300">
    <property type="entry name" value="P-loop containing nucleotide triphosphate hydrolases"/>
    <property type="match status" value="1"/>
</dbReference>
<proteinExistence type="inferred from homology"/>
<feature type="domain" description="AAA+ ATPase" evidence="4">
    <location>
        <begin position="233"/>
        <end position="379"/>
    </location>
</feature>
<gene>
    <name evidence="5" type="ORF">OKA104_LOCUS14794</name>
</gene>
<comment type="subcellular location">
    <subcellularLocation>
        <location evidence="1">Nucleus</location>
    </subcellularLocation>
</comment>
<dbReference type="GO" id="GO:0005634">
    <property type="term" value="C:nucleus"/>
    <property type="evidence" value="ECO:0007669"/>
    <property type="project" value="UniProtKB-SubCell"/>
</dbReference>
<dbReference type="GO" id="GO:0005524">
    <property type="term" value="F:ATP binding"/>
    <property type="evidence" value="ECO:0007669"/>
    <property type="project" value="InterPro"/>
</dbReference>